<evidence type="ECO:0000313" key="5">
    <source>
        <dbReference type="Proteomes" id="UP001374579"/>
    </source>
</evidence>
<keyword evidence="1" id="KW-0863">Zinc-finger</keyword>
<feature type="region of interest" description="Disordered" evidence="2">
    <location>
        <begin position="677"/>
        <end position="728"/>
    </location>
</feature>
<dbReference type="Proteomes" id="UP001374579">
    <property type="component" value="Unassembled WGS sequence"/>
</dbReference>
<feature type="region of interest" description="Disordered" evidence="2">
    <location>
        <begin position="976"/>
        <end position="1060"/>
    </location>
</feature>
<dbReference type="PROSITE" id="PS50157">
    <property type="entry name" value="ZINC_FINGER_C2H2_2"/>
    <property type="match status" value="1"/>
</dbReference>
<name>A0AAN9B814_9CAEN</name>
<comment type="caution">
    <text evidence="4">The sequence shown here is derived from an EMBL/GenBank/DDBJ whole genome shotgun (WGS) entry which is preliminary data.</text>
</comment>
<organism evidence="4 5">
    <name type="scientific">Littorina saxatilis</name>
    <dbReference type="NCBI Taxonomy" id="31220"/>
    <lineage>
        <taxon>Eukaryota</taxon>
        <taxon>Metazoa</taxon>
        <taxon>Spiralia</taxon>
        <taxon>Lophotrochozoa</taxon>
        <taxon>Mollusca</taxon>
        <taxon>Gastropoda</taxon>
        <taxon>Caenogastropoda</taxon>
        <taxon>Littorinimorpha</taxon>
        <taxon>Littorinoidea</taxon>
        <taxon>Littorinidae</taxon>
        <taxon>Littorina</taxon>
    </lineage>
</organism>
<evidence type="ECO:0000256" key="2">
    <source>
        <dbReference type="SAM" id="MobiDB-lite"/>
    </source>
</evidence>
<evidence type="ECO:0000259" key="3">
    <source>
        <dbReference type="PROSITE" id="PS50157"/>
    </source>
</evidence>
<reference evidence="4 5" key="1">
    <citation type="submission" date="2024-02" db="EMBL/GenBank/DDBJ databases">
        <title>Chromosome-scale genome assembly of the rough periwinkle Littorina saxatilis.</title>
        <authorList>
            <person name="De Jode A."/>
            <person name="Faria R."/>
            <person name="Formenti G."/>
            <person name="Sims Y."/>
            <person name="Smith T.P."/>
            <person name="Tracey A."/>
            <person name="Wood J.M.D."/>
            <person name="Zagrodzka Z.B."/>
            <person name="Johannesson K."/>
            <person name="Butlin R.K."/>
            <person name="Leder E.H."/>
        </authorList>
    </citation>
    <scope>NUCLEOTIDE SEQUENCE [LARGE SCALE GENOMIC DNA]</scope>
    <source>
        <strain evidence="4">Snail1</strain>
        <tissue evidence="4">Muscle</tissue>
    </source>
</reference>
<evidence type="ECO:0000313" key="4">
    <source>
        <dbReference type="EMBL" id="KAK7101055.1"/>
    </source>
</evidence>
<feature type="compositionally biased region" description="Low complexity" evidence="2">
    <location>
        <begin position="306"/>
        <end position="328"/>
    </location>
</feature>
<feature type="region of interest" description="Disordered" evidence="2">
    <location>
        <begin position="220"/>
        <end position="290"/>
    </location>
</feature>
<proteinExistence type="predicted"/>
<gene>
    <name evidence="4" type="ORF">V1264_023901</name>
</gene>
<feature type="compositionally biased region" description="Basic and acidic residues" evidence="2">
    <location>
        <begin position="62"/>
        <end position="72"/>
    </location>
</feature>
<dbReference type="PANTHER" id="PTHR21190">
    <property type="entry name" value="GH10077P"/>
    <property type="match status" value="1"/>
</dbReference>
<dbReference type="PANTHER" id="PTHR21190:SF1">
    <property type="entry name" value="GH10077P"/>
    <property type="match status" value="1"/>
</dbReference>
<feature type="compositionally biased region" description="Polar residues" evidence="2">
    <location>
        <begin position="1382"/>
        <end position="1395"/>
    </location>
</feature>
<dbReference type="GO" id="GO:0008270">
    <property type="term" value="F:zinc ion binding"/>
    <property type="evidence" value="ECO:0007669"/>
    <property type="project" value="UniProtKB-KW"/>
</dbReference>
<dbReference type="PROSITE" id="PS00028">
    <property type="entry name" value="ZINC_FINGER_C2H2_1"/>
    <property type="match status" value="9"/>
</dbReference>
<feature type="compositionally biased region" description="Low complexity" evidence="2">
    <location>
        <begin position="43"/>
        <end position="58"/>
    </location>
</feature>
<feature type="compositionally biased region" description="Low complexity" evidence="2">
    <location>
        <begin position="1037"/>
        <end position="1053"/>
    </location>
</feature>
<sequence length="1459" mass="160465">METMKASRRKQTKPNRVPFGMDPDSSAYNAGGPGSLPPPPPASSSSSSSFQGGQQQQQQEEEAPRHNGGLDREMEEGDAPLDMHVSIISCKMCPETFPTSSDHRDHMDVVHGSALVKRSRMESEFPTAYHRLGSELFQENSLLPNGHGESQSQALSLTKPKPQPDPRDFEEFSRSQANGGEGTSHKVDGGKIFHQDAYCELCDREFCNKYFLKTHRANKHGIYDSSSPTTPLPHDGSNSHYEVNLPAPQSHKVSISPSPLQQQQLRKERADGQQQQNQSQQKKLEAELDTQKKVSSVITAVMNSMSGSQSDTKTPSSSSANNSNSSASTKDPSMEDYCEFCQKHFCNKYYLKKHKQDVHGIIPETGPTPTKRSRASSSLLDLPMSTSMGSPMFVPQPMASLGGMPSLPPGVMVLNPLMPQMTIIPTGNMPQPLLHASQLHHHPQSPIMSQHLPMPGSLPGISPNTPTSQASQLSPNPDTFCSQCRKEFSNAYFLKIHKANRHGIKSDDIPPEAKMLGDMVESNGIFIPPPPPSPDIKQEGGSHSRFTPPPLTSINQMVTCRQCDKDFPNAHAFKIHQITEHGKNMEASLPDSYESSLPKSDMPPISSAESLRRMSAEAAVSQANRESGESGRSGGGTTMFSNIVAAKLADRVICEICNKDLCNKYFLKSHKLKMHGIDTDKEEGRSPGDNSQQRSPTNLPPSSSRPMASPLNMSMGSPKAPPPPPQGLIMPKLEMRDFQEYSRDYKMMEKFNSMKKFADVPSFLSETINNEYMMRAGQSPFGMAGLTQTSSNPNLSHDQLVEEGIDPEAYCDICKKEFCSKYFLRTHKQNIHGIKVDVPPIDRSRAKPGPKPGLNKMSGMGGSNGNPLMGLPMPGMPFAFPPGLILGGSNGGMGVGGMGGGGMGVGGMGGGGMGGGGRDGGLGGGGMSRGSRDSYEKHQFRWKDPSNSQRVTCDICNKEVCNKYFLRTHKLKKHGIAPSETSLSPMSGSPVPSENDASSNHSSQPDNFLLDKGMYPRLDGKCVPQSIPLPPSERSAKSASGESQSKISSSSSNRTEEEKSYLMHKRHNHFNNNNNTKDPQAVNCHLCDREFRNVQWLSAHLMKDHAEACSPELMDLRMLPPPLGHAPHFGAELEPKVCQVCRILLPNEISLQLHLLQEHNAQIRLQVDDSHRRHKDLITTSSGSPRTVGRKPVKSWRSAGSRHGLAALKRQQRMFVCSACDYHTHFLSRLHNHEESVHGIAVSAEKKQKALDVPADKASPSLKQFKCGLCPSRFTTHAYCQMHVRESHIHMLKDFVSRKRDHSMKGKLSCTLCSFSTSFPFRLHSHYTRFHHHHRRPHHLNRPNGQRKSVVVTTVNTTTTTPVAEEVVTPITRTEVVEESRNTAPCNSSMETPSFESPVEASADAEDLVKQTFQMSGEEEEEDMEATASLTLADNFMSSMRPRVHEPVSGSFRMTEVTP</sequence>
<dbReference type="InterPro" id="IPR036236">
    <property type="entry name" value="Znf_C2H2_sf"/>
</dbReference>
<keyword evidence="1" id="KW-0862">Zinc</keyword>
<feature type="compositionally biased region" description="Polar residues" evidence="2">
    <location>
        <begin position="979"/>
        <end position="1006"/>
    </location>
</feature>
<feature type="compositionally biased region" description="Basic residues" evidence="2">
    <location>
        <begin position="1"/>
        <end position="13"/>
    </location>
</feature>
<keyword evidence="5" id="KW-1185">Reference proteome</keyword>
<dbReference type="Gene3D" id="3.30.160.60">
    <property type="entry name" value="Classic Zinc Finger"/>
    <property type="match status" value="1"/>
</dbReference>
<feature type="compositionally biased region" description="Basic and acidic residues" evidence="2">
    <location>
        <begin position="930"/>
        <end position="944"/>
    </location>
</feature>
<feature type="region of interest" description="Disordered" evidence="2">
    <location>
        <begin position="1378"/>
        <end position="1403"/>
    </location>
</feature>
<feature type="region of interest" description="Disordered" evidence="2">
    <location>
        <begin position="922"/>
        <end position="947"/>
    </location>
</feature>
<dbReference type="EMBL" id="JBAMIC010000011">
    <property type="protein sequence ID" value="KAK7101055.1"/>
    <property type="molecule type" value="Genomic_DNA"/>
</dbReference>
<feature type="region of interest" description="Disordered" evidence="2">
    <location>
        <begin position="303"/>
        <end position="333"/>
    </location>
</feature>
<feature type="region of interest" description="Disordered" evidence="2">
    <location>
        <begin position="839"/>
        <end position="859"/>
    </location>
</feature>
<accession>A0AAN9B814</accession>
<feature type="domain" description="C2H2-type" evidence="3">
    <location>
        <begin position="336"/>
        <end position="359"/>
    </location>
</feature>
<keyword evidence="1" id="KW-0479">Metal-binding</keyword>
<evidence type="ECO:0000256" key="1">
    <source>
        <dbReference type="PROSITE-ProRule" id="PRU00042"/>
    </source>
</evidence>
<feature type="compositionally biased region" description="Polar residues" evidence="2">
    <location>
        <begin position="140"/>
        <end position="156"/>
    </location>
</feature>
<dbReference type="SUPFAM" id="SSF57667">
    <property type="entry name" value="beta-beta-alpha zinc fingers"/>
    <property type="match status" value="1"/>
</dbReference>
<feature type="region of interest" description="Disordered" evidence="2">
    <location>
        <begin position="1"/>
        <end position="77"/>
    </location>
</feature>
<protein>
    <recommendedName>
        <fullName evidence="3">C2H2-type domain-containing protein</fullName>
    </recommendedName>
</protein>
<feature type="compositionally biased region" description="Polar residues" evidence="2">
    <location>
        <begin position="462"/>
        <end position="478"/>
    </location>
</feature>
<feature type="compositionally biased region" description="Basic and acidic residues" evidence="2">
    <location>
        <begin position="162"/>
        <end position="173"/>
    </location>
</feature>
<feature type="region of interest" description="Disordered" evidence="2">
    <location>
        <begin position="459"/>
        <end position="478"/>
    </location>
</feature>
<feature type="region of interest" description="Disordered" evidence="2">
    <location>
        <begin position="140"/>
        <end position="189"/>
    </location>
</feature>
<dbReference type="InterPro" id="IPR013087">
    <property type="entry name" value="Znf_C2H2_type"/>
</dbReference>
<feature type="compositionally biased region" description="Polar residues" evidence="2">
    <location>
        <begin position="688"/>
        <end position="715"/>
    </location>
</feature>
<feature type="region of interest" description="Disordered" evidence="2">
    <location>
        <begin position="585"/>
        <end position="637"/>
    </location>
</feature>
<dbReference type="SMART" id="SM00355">
    <property type="entry name" value="ZnF_C2H2"/>
    <property type="match status" value="13"/>
</dbReference>
<feature type="compositionally biased region" description="Basic and acidic residues" evidence="2">
    <location>
        <begin position="677"/>
        <end position="686"/>
    </location>
</feature>